<feature type="chain" id="PRO_5003346571" evidence="8">
    <location>
        <begin position="23"/>
        <end position="334"/>
    </location>
</feature>
<proteinExistence type="predicted"/>
<dbReference type="InParanoid" id="F6Z4Q2"/>
<dbReference type="PANTHER" id="PTHR19277:SF161">
    <property type="entry name" value="LAMININ G DOMAIN-CONTAINING PROTEIN"/>
    <property type="match status" value="1"/>
</dbReference>
<dbReference type="PROSITE" id="PS51828">
    <property type="entry name" value="PTX_2"/>
    <property type="match status" value="1"/>
</dbReference>
<dbReference type="Pfam" id="PF00354">
    <property type="entry name" value="Pentaxin"/>
    <property type="match status" value="1"/>
</dbReference>
<dbReference type="InterPro" id="IPR001759">
    <property type="entry name" value="PTX_dom"/>
</dbReference>
<name>F6Z4Q2_CIOIN</name>
<keyword evidence="11" id="KW-1185">Reference proteome</keyword>
<dbReference type="Gene3D" id="2.60.120.200">
    <property type="match status" value="1"/>
</dbReference>
<dbReference type="InterPro" id="IPR051360">
    <property type="entry name" value="Neuronal_Pentraxin_Related"/>
</dbReference>
<dbReference type="PANTHER" id="PTHR19277">
    <property type="entry name" value="PENTRAXIN"/>
    <property type="match status" value="1"/>
</dbReference>
<dbReference type="SMART" id="SM00159">
    <property type="entry name" value="PTX"/>
    <property type="match status" value="1"/>
</dbReference>
<dbReference type="AlphaFoldDB" id="F6Z4Q2"/>
<evidence type="ECO:0000256" key="2">
    <source>
        <dbReference type="ARBA" id="ARBA00022723"/>
    </source>
</evidence>
<reference evidence="10" key="3">
    <citation type="submission" date="2025-09" db="UniProtKB">
        <authorList>
            <consortium name="Ensembl"/>
        </authorList>
    </citation>
    <scope>IDENTIFICATION</scope>
</reference>
<keyword evidence="8" id="KW-0732">Signal</keyword>
<accession>F6Z4Q2</accession>
<evidence type="ECO:0000256" key="6">
    <source>
        <dbReference type="PROSITE-ProRule" id="PRU01172"/>
    </source>
</evidence>
<reference evidence="10" key="2">
    <citation type="submission" date="2025-08" db="UniProtKB">
        <authorList>
            <consortium name="Ensembl"/>
        </authorList>
    </citation>
    <scope>IDENTIFICATION</scope>
</reference>
<feature type="signal peptide" evidence="8">
    <location>
        <begin position="1"/>
        <end position="22"/>
    </location>
</feature>
<evidence type="ECO:0000313" key="11">
    <source>
        <dbReference type="Proteomes" id="UP000008144"/>
    </source>
</evidence>
<evidence type="ECO:0000256" key="4">
    <source>
        <dbReference type="ARBA" id="ARBA00023157"/>
    </source>
</evidence>
<keyword evidence="2" id="KW-0479">Metal-binding</keyword>
<dbReference type="GO" id="GO:0046872">
    <property type="term" value="F:metal ion binding"/>
    <property type="evidence" value="ECO:0007669"/>
    <property type="project" value="UniProtKB-KW"/>
</dbReference>
<feature type="region of interest" description="Disordered" evidence="7">
    <location>
        <begin position="60"/>
        <end position="86"/>
    </location>
</feature>
<dbReference type="HOGENOM" id="CLU_924251_0_0_1"/>
<organism evidence="10 11">
    <name type="scientific">Ciona intestinalis</name>
    <name type="common">Transparent sea squirt</name>
    <name type="synonym">Ascidia intestinalis</name>
    <dbReference type="NCBI Taxonomy" id="7719"/>
    <lineage>
        <taxon>Eukaryota</taxon>
        <taxon>Metazoa</taxon>
        <taxon>Chordata</taxon>
        <taxon>Tunicata</taxon>
        <taxon>Ascidiacea</taxon>
        <taxon>Phlebobranchia</taxon>
        <taxon>Cionidae</taxon>
        <taxon>Ciona</taxon>
    </lineage>
</organism>
<evidence type="ECO:0000259" key="9">
    <source>
        <dbReference type="PROSITE" id="PS51828"/>
    </source>
</evidence>
<keyword evidence="3" id="KW-0106">Calcium</keyword>
<evidence type="ECO:0000256" key="7">
    <source>
        <dbReference type="SAM" id="MobiDB-lite"/>
    </source>
</evidence>
<evidence type="ECO:0000256" key="5">
    <source>
        <dbReference type="ARBA" id="ARBA00023180"/>
    </source>
</evidence>
<dbReference type="Gene3D" id="1.20.5.320">
    <property type="entry name" value="6-Phosphogluconate Dehydrogenase, domain 3"/>
    <property type="match status" value="1"/>
</dbReference>
<feature type="domain" description="Pentraxin (PTX)" evidence="9">
    <location>
        <begin position="135"/>
        <end position="334"/>
    </location>
</feature>
<dbReference type="InterPro" id="IPR013320">
    <property type="entry name" value="ConA-like_dom_sf"/>
</dbReference>
<sequence length="334" mass="37235">MLQKLLPITGCLIFISCKHILATGGCQSNTNQVQICAPVSSLSALPGDSGDFFSQLNGRAGVRGKAGPKGEKGIRGPPGPRTENENECNCNEELERLRNEIRQFTALVNVNEYNCSEELESLRNEIRQVNADGCPSVIFNFSRLNQITDYVRYRHYVPQLNSATICMWVHTSDFTDSSLFSYATRSGHANEILIILRNSRRISFFLENKRVKDFTFSSMMNQWAHLCVWFSTRTSQLGVYINGNNLGSFPYTGGYVRGGGSLILGQDQDQFDAGDLQASQAFSGQISSPIIWPRVLTASEISDVTHRCICPRDYAITMTLDKVELHGTAGYRME</sequence>
<evidence type="ECO:0000256" key="8">
    <source>
        <dbReference type="SAM" id="SignalP"/>
    </source>
</evidence>
<dbReference type="GeneTree" id="ENSGT01060000248575"/>
<comment type="cofactor">
    <cofactor evidence="1">
        <name>Ca(2+)</name>
        <dbReference type="ChEBI" id="CHEBI:29108"/>
    </cofactor>
</comment>
<dbReference type="PROSITE" id="PS51257">
    <property type="entry name" value="PROKAR_LIPOPROTEIN"/>
    <property type="match status" value="1"/>
</dbReference>
<evidence type="ECO:0000256" key="1">
    <source>
        <dbReference type="ARBA" id="ARBA00001913"/>
    </source>
</evidence>
<dbReference type="FunCoup" id="F6Z4Q2">
    <property type="interactions" value="2"/>
</dbReference>
<reference evidence="11" key="1">
    <citation type="journal article" date="2002" name="Science">
        <title>The draft genome of Ciona intestinalis: insights into chordate and vertebrate origins.</title>
        <authorList>
            <person name="Dehal P."/>
            <person name="Satou Y."/>
            <person name="Campbell R.K."/>
            <person name="Chapman J."/>
            <person name="Degnan B."/>
            <person name="De Tomaso A."/>
            <person name="Davidson B."/>
            <person name="Di Gregorio A."/>
            <person name="Gelpke M."/>
            <person name="Goodstein D.M."/>
            <person name="Harafuji N."/>
            <person name="Hastings K.E."/>
            <person name="Ho I."/>
            <person name="Hotta K."/>
            <person name="Huang W."/>
            <person name="Kawashima T."/>
            <person name="Lemaire P."/>
            <person name="Martinez D."/>
            <person name="Meinertzhagen I.A."/>
            <person name="Necula S."/>
            <person name="Nonaka M."/>
            <person name="Putnam N."/>
            <person name="Rash S."/>
            <person name="Saiga H."/>
            <person name="Satake M."/>
            <person name="Terry A."/>
            <person name="Yamada L."/>
            <person name="Wang H.G."/>
            <person name="Awazu S."/>
            <person name="Azumi K."/>
            <person name="Boore J."/>
            <person name="Branno M."/>
            <person name="Chin-Bow S."/>
            <person name="DeSantis R."/>
            <person name="Doyle S."/>
            <person name="Francino P."/>
            <person name="Keys D.N."/>
            <person name="Haga S."/>
            <person name="Hayashi H."/>
            <person name="Hino K."/>
            <person name="Imai K.S."/>
            <person name="Inaba K."/>
            <person name="Kano S."/>
            <person name="Kobayashi K."/>
            <person name="Kobayashi M."/>
            <person name="Lee B.I."/>
            <person name="Makabe K.W."/>
            <person name="Manohar C."/>
            <person name="Matassi G."/>
            <person name="Medina M."/>
            <person name="Mochizuki Y."/>
            <person name="Mount S."/>
            <person name="Morishita T."/>
            <person name="Miura S."/>
            <person name="Nakayama A."/>
            <person name="Nishizaka S."/>
            <person name="Nomoto H."/>
            <person name="Ohta F."/>
            <person name="Oishi K."/>
            <person name="Rigoutsos I."/>
            <person name="Sano M."/>
            <person name="Sasaki A."/>
            <person name="Sasakura Y."/>
            <person name="Shoguchi E."/>
            <person name="Shin-i T."/>
            <person name="Spagnuolo A."/>
            <person name="Stainier D."/>
            <person name="Suzuki M.M."/>
            <person name="Tassy O."/>
            <person name="Takatori N."/>
            <person name="Tokuoka M."/>
            <person name="Yagi K."/>
            <person name="Yoshizaki F."/>
            <person name="Wada S."/>
            <person name="Zhang C."/>
            <person name="Hyatt P.D."/>
            <person name="Larimer F."/>
            <person name="Detter C."/>
            <person name="Doggett N."/>
            <person name="Glavina T."/>
            <person name="Hawkins T."/>
            <person name="Richardson P."/>
            <person name="Lucas S."/>
            <person name="Kohara Y."/>
            <person name="Levine M."/>
            <person name="Satoh N."/>
            <person name="Rokhsar D.S."/>
        </authorList>
    </citation>
    <scope>NUCLEOTIDE SEQUENCE [LARGE SCALE GENOMIC DNA]</scope>
</reference>
<gene>
    <name evidence="10" type="primary">LOC100181393</name>
</gene>
<evidence type="ECO:0000256" key="3">
    <source>
        <dbReference type="ARBA" id="ARBA00022837"/>
    </source>
</evidence>
<dbReference type="SUPFAM" id="SSF49899">
    <property type="entry name" value="Concanavalin A-like lectins/glucanases"/>
    <property type="match status" value="1"/>
</dbReference>
<keyword evidence="5" id="KW-0325">Glycoprotein</keyword>
<dbReference type="Ensembl" id="ENSCINT00000020985.3">
    <property type="protein sequence ID" value="ENSCINP00000020985.3"/>
    <property type="gene ID" value="ENSCING00000010582.3"/>
</dbReference>
<evidence type="ECO:0000313" key="10">
    <source>
        <dbReference type="Ensembl" id="ENSCINP00000020985.3"/>
    </source>
</evidence>
<keyword evidence="4" id="KW-1015">Disulfide bond</keyword>
<protein>
    <submittedName>
        <fullName evidence="10">Neuronal pentraxin-2</fullName>
    </submittedName>
</protein>
<dbReference type="PRINTS" id="PR00895">
    <property type="entry name" value="PENTAXIN"/>
</dbReference>
<dbReference type="Proteomes" id="UP000008144">
    <property type="component" value="Unassembled WGS sequence"/>
</dbReference>
<comment type="caution">
    <text evidence="6">Lacks conserved residue(s) required for the propagation of feature annotation.</text>
</comment>